<evidence type="ECO:0000256" key="4">
    <source>
        <dbReference type="ARBA" id="ARBA00022490"/>
    </source>
</evidence>
<dbReference type="NCBIfam" id="TIGR00358">
    <property type="entry name" value="3_prime_RNase"/>
    <property type="match status" value="1"/>
</dbReference>
<dbReference type="PROSITE" id="PS50126">
    <property type="entry name" value="S1"/>
    <property type="match status" value="1"/>
</dbReference>
<dbReference type="GO" id="GO:0006402">
    <property type="term" value="P:mRNA catabolic process"/>
    <property type="evidence" value="ECO:0007669"/>
    <property type="project" value="TreeGrafter"/>
</dbReference>
<evidence type="ECO:0000256" key="3">
    <source>
        <dbReference type="ARBA" id="ARBA00009925"/>
    </source>
</evidence>
<evidence type="ECO:0000313" key="12">
    <source>
        <dbReference type="Proteomes" id="UP000190064"/>
    </source>
</evidence>
<dbReference type="RefSeq" id="WP_078318826.1">
    <property type="nucleotide sequence ID" value="NZ_FXTS01000002.1"/>
</dbReference>
<dbReference type="InterPro" id="IPR011129">
    <property type="entry name" value="CSD"/>
</dbReference>
<dbReference type="GO" id="GO:0008859">
    <property type="term" value="F:exoribonuclease II activity"/>
    <property type="evidence" value="ECO:0007669"/>
    <property type="project" value="UniProtKB-UniRule"/>
</dbReference>
<evidence type="ECO:0000256" key="8">
    <source>
        <dbReference type="ARBA" id="ARBA00022884"/>
    </source>
</evidence>
<dbReference type="SMART" id="SM00316">
    <property type="entry name" value="S1"/>
    <property type="match status" value="2"/>
</dbReference>
<dbReference type="InterPro" id="IPR013223">
    <property type="entry name" value="RNase_B_OB_dom"/>
</dbReference>
<sequence length="654" mass="73541">MLQNLELLKQLKNDLQESAPRIEGQIKATEKSYGFLETDKGKSYFVPPPEMRKVLHGDRVQARLVSNDGKESAELESLSESALIRFIGRVCFFKNKLQVMPEHHLLNRALNASIQAPLTKDQFNEGDWVVALLEKHALRDGKFQTEIIQRIASSDDKNLPWLISLARHKLSADAPVTETPFELQPESLARLDLTDLPLVTIDSPSTRDMDDAIHAEANANGWRLTVAIADPSAYVAADSDVDQIAKERGYTTYLPGRNIPMLPRTLSDELCSLQPNEKRPALCCQIQINQAGTPEGEPEFFTAWISSKAKLSYDEVSNWLELDEPLQQTAETSALIEAPLKALGDIAQASLKWRTENAVVFKDRPDYRFKLDSDGQVTAIFAEQRRSAHKLVEETMILANISAARFLSSHNTGIYNTHIGFEPEKIADVVTIANEQGYKTDAETLGSLSGYAAFRRTLISAGNDWLDARLRRFQGYVHTRTQPAPHYGMGLEGYATWTSPIRKYSDMVNHRLIKQILSGEAPQQPDEAIGELMDQQRQSSRLAERDTCHWLYTRFLKPAVEEATVFDGEIFDISRGGMRVRLLENGAAPFIPGSMIHKDRKAMTMDNNSGQVIIEGVTRYRLGDQVKVQLIKVDEERRSLIARPIQEETTKPKD</sequence>
<dbReference type="InterPro" id="IPR003029">
    <property type="entry name" value="S1_domain"/>
</dbReference>
<evidence type="ECO:0000313" key="11">
    <source>
        <dbReference type="EMBL" id="OOV87496.1"/>
    </source>
</evidence>
<keyword evidence="7" id="KW-0269">Exonuclease</keyword>
<dbReference type="InterPro" id="IPR001900">
    <property type="entry name" value="RNase_II/R"/>
</dbReference>
<name>A0A1T1HCH1_OCELI</name>
<dbReference type="InterPro" id="IPR004476">
    <property type="entry name" value="RNase_II/RNase_R"/>
</dbReference>
<dbReference type="InterPro" id="IPR011804">
    <property type="entry name" value="RNase_II"/>
</dbReference>
<dbReference type="SUPFAM" id="SSF50249">
    <property type="entry name" value="Nucleic acid-binding proteins"/>
    <property type="match status" value="4"/>
</dbReference>
<dbReference type="EC" id="3.1.13.1" evidence="9"/>
<keyword evidence="8" id="KW-0694">RNA-binding</keyword>
<keyword evidence="6" id="KW-0378">Hydrolase</keyword>
<comment type="similarity">
    <text evidence="3">Belongs to the RNR ribonuclease family. RNase II subfamily.</text>
</comment>
<evidence type="ECO:0000256" key="2">
    <source>
        <dbReference type="ARBA" id="ARBA00004496"/>
    </source>
</evidence>
<evidence type="ECO:0000259" key="10">
    <source>
        <dbReference type="PROSITE" id="PS50126"/>
    </source>
</evidence>
<evidence type="ECO:0000256" key="5">
    <source>
        <dbReference type="ARBA" id="ARBA00022722"/>
    </source>
</evidence>
<evidence type="ECO:0000256" key="6">
    <source>
        <dbReference type="ARBA" id="ARBA00022801"/>
    </source>
</evidence>
<comment type="catalytic activity">
    <reaction evidence="1">
        <text>Exonucleolytic cleavage in the 3'- to 5'-direction to yield nucleoside 5'-phosphates.</text>
        <dbReference type="EC" id="3.1.13.1"/>
    </reaction>
</comment>
<dbReference type="PANTHER" id="PTHR23355">
    <property type="entry name" value="RIBONUCLEASE"/>
    <property type="match status" value="1"/>
</dbReference>
<dbReference type="InterPro" id="IPR012340">
    <property type="entry name" value="NA-bd_OB-fold"/>
</dbReference>
<dbReference type="Proteomes" id="UP000190064">
    <property type="component" value="Unassembled WGS sequence"/>
</dbReference>
<dbReference type="SMART" id="SM00357">
    <property type="entry name" value="CSP"/>
    <property type="match status" value="1"/>
</dbReference>
<accession>A0A1T1HCH1</accession>
<comment type="subcellular location">
    <subcellularLocation>
        <location evidence="2">Cytoplasm</location>
    </subcellularLocation>
</comment>
<dbReference type="AlphaFoldDB" id="A0A1T1HCH1"/>
<dbReference type="Pfam" id="PF00773">
    <property type="entry name" value="RNB"/>
    <property type="match status" value="1"/>
</dbReference>
<dbReference type="GO" id="GO:0003723">
    <property type="term" value="F:RNA binding"/>
    <property type="evidence" value="ECO:0007669"/>
    <property type="project" value="UniProtKB-KW"/>
</dbReference>
<dbReference type="PANTHER" id="PTHR23355:SF37">
    <property type="entry name" value="EXORIBONUCLEASE 2"/>
    <property type="match status" value="1"/>
</dbReference>
<dbReference type="PROSITE" id="PS01175">
    <property type="entry name" value="RIBONUCLEASE_II"/>
    <property type="match status" value="1"/>
</dbReference>
<protein>
    <recommendedName>
        <fullName evidence="9">Exoribonuclease II</fullName>
        <ecNumber evidence="9">3.1.13.1</ecNumber>
    </recommendedName>
</protein>
<dbReference type="InterPro" id="IPR022966">
    <property type="entry name" value="RNase_II/R_CS"/>
</dbReference>
<dbReference type="Pfam" id="PF08206">
    <property type="entry name" value="OB_RNB"/>
    <property type="match status" value="1"/>
</dbReference>
<evidence type="ECO:0000256" key="7">
    <source>
        <dbReference type="ARBA" id="ARBA00022839"/>
    </source>
</evidence>
<evidence type="ECO:0000256" key="1">
    <source>
        <dbReference type="ARBA" id="ARBA00001849"/>
    </source>
</evidence>
<proteinExistence type="inferred from homology"/>
<keyword evidence="12" id="KW-1185">Reference proteome</keyword>
<dbReference type="InterPro" id="IPR050180">
    <property type="entry name" value="RNR_Ribonuclease"/>
</dbReference>
<keyword evidence="5" id="KW-0540">Nuclease</keyword>
<dbReference type="Pfam" id="PF00575">
    <property type="entry name" value="S1"/>
    <property type="match status" value="1"/>
</dbReference>
<comment type="caution">
    <text evidence="11">The sequence shown here is derived from an EMBL/GenBank/DDBJ whole genome shotgun (WGS) entry which is preliminary data.</text>
</comment>
<reference evidence="11" key="1">
    <citation type="submission" date="2017-02" db="EMBL/GenBank/DDBJ databases">
        <title>Draft Genome Sequence of the Salt Water Bacterium Oceanospirillum linum ATCC 11336.</title>
        <authorList>
            <person name="Trachtenberg A.M."/>
            <person name="Carney J.G."/>
            <person name="Linnane J.D."/>
            <person name="Rheaume B.A."/>
            <person name="Pitts N.L."/>
            <person name="Mykles D.L."/>
            <person name="Maclea K.S."/>
        </authorList>
    </citation>
    <scope>NUCLEOTIDE SEQUENCE [LARGE SCALE GENOMIC DNA]</scope>
    <source>
        <strain evidence="11">ATCC 11336</strain>
    </source>
</reference>
<dbReference type="Gene3D" id="2.40.50.140">
    <property type="entry name" value="Nucleic acid-binding proteins"/>
    <property type="match status" value="2"/>
</dbReference>
<evidence type="ECO:0000256" key="9">
    <source>
        <dbReference type="NCBIfam" id="TIGR02062"/>
    </source>
</evidence>
<dbReference type="GO" id="GO:0005829">
    <property type="term" value="C:cytosol"/>
    <property type="evidence" value="ECO:0007669"/>
    <property type="project" value="TreeGrafter"/>
</dbReference>
<gene>
    <name evidence="11" type="ORF">BTA35_0205490</name>
</gene>
<dbReference type="SMART" id="SM00955">
    <property type="entry name" value="RNB"/>
    <property type="match status" value="1"/>
</dbReference>
<organism evidence="11 12">
    <name type="scientific">Oceanospirillum linum</name>
    <dbReference type="NCBI Taxonomy" id="966"/>
    <lineage>
        <taxon>Bacteria</taxon>
        <taxon>Pseudomonadati</taxon>
        <taxon>Pseudomonadota</taxon>
        <taxon>Gammaproteobacteria</taxon>
        <taxon>Oceanospirillales</taxon>
        <taxon>Oceanospirillaceae</taxon>
        <taxon>Oceanospirillum</taxon>
    </lineage>
</organism>
<keyword evidence="4" id="KW-0963">Cytoplasm</keyword>
<dbReference type="EMBL" id="MTSD02000002">
    <property type="protein sequence ID" value="OOV87496.1"/>
    <property type="molecule type" value="Genomic_DNA"/>
</dbReference>
<dbReference type="STRING" id="966.BTA35_0205490"/>
<dbReference type="NCBIfam" id="NF003455">
    <property type="entry name" value="PRK05054.1"/>
    <property type="match status" value="1"/>
</dbReference>
<feature type="domain" description="S1 motif" evidence="10">
    <location>
        <begin position="563"/>
        <end position="646"/>
    </location>
</feature>
<dbReference type="NCBIfam" id="TIGR02062">
    <property type="entry name" value="RNase_B"/>
    <property type="match status" value="1"/>
</dbReference>
<dbReference type="Gene3D" id="2.40.50.640">
    <property type="match status" value="1"/>
</dbReference>